<dbReference type="SMART" id="SM00822">
    <property type="entry name" value="PKS_KR"/>
    <property type="match status" value="1"/>
</dbReference>
<evidence type="ECO:0000259" key="7">
    <source>
        <dbReference type="PROSITE" id="PS52004"/>
    </source>
</evidence>
<comment type="cofactor">
    <cofactor evidence="1">
        <name>pantetheine 4'-phosphate</name>
        <dbReference type="ChEBI" id="CHEBI:47942"/>
    </cofactor>
</comment>
<dbReference type="Gene3D" id="1.10.1200.10">
    <property type="entry name" value="ACP-like"/>
    <property type="match status" value="5"/>
</dbReference>
<feature type="domain" description="Carrier" evidence="6">
    <location>
        <begin position="2442"/>
        <end position="2517"/>
    </location>
</feature>
<dbReference type="InterPro" id="IPR014030">
    <property type="entry name" value="Ketoacyl_synth_N"/>
</dbReference>
<evidence type="ECO:0000256" key="2">
    <source>
        <dbReference type="ARBA" id="ARBA00022450"/>
    </source>
</evidence>
<dbReference type="GO" id="GO:0043041">
    <property type="term" value="P:amino acid activation for nonribosomal peptide biosynthetic process"/>
    <property type="evidence" value="ECO:0007669"/>
    <property type="project" value="TreeGrafter"/>
</dbReference>
<dbReference type="Pfam" id="PF00501">
    <property type="entry name" value="AMP-binding"/>
    <property type="match status" value="2"/>
</dbReference>
<dbReference type="GO" id="GO:0016746">
    <property type="term" value="F:acyltransferase activity"/>
    <property type="evidence" value="ECO:0007669"/>
    <property type="project" value="InterPro"/>
</dbReference>
<dbReference type="InterPro" id="IPR016039">
    <property type="entry name" value="Thiolase-like"/>
</dbReference>
<dbReference type="Gene3D" id="3.40.50.980">
    <property type="match status" value="2"/>
</dbReference>
<dbReference type="InterPro" id="IPR009081">
    <property type="entry name" value="PP-bd_ACP"/>
</dbReference>
<dbReference type="InterPro" id="IPR010071">
    <property type="entry name" value="AA_adenyl_dom"/>
</dbReference>
<gene>
    <name evidence="8" type="ORF">DSM101010T_32820</name>
</gene>
<organism evidence="8 9">
    <name type="scientific">Desulfovibrio subterraneus</name>
    <dbReference type="NCBI Taxonomy" id="2718620"/>
    <lineage>
        <taxon>Bacteria</taxon>
        <taxon>Pseudomonadati</taxon>
        <taxon>Thermodesulfobacteriota</taxon>
        <taxon>Desulfovibrionia</taxon>
        <taxon>Desulfovibrionales</taxon>
        <taxon>Desulfovibrionaceae</taxon>
        <taxon>Desulfovibrio</taxon>
    </lineage>
</organism>
<dbReference type="SUPFAM" id="SSF52777">
    <property type="entry name" value="CoA-dependent acyltransferases"/>
    <property type="match status" value="13"/>
</dbReference>
<comment type="caution">
    <text evidence="8">The sequence shown here is derived from an EMBL/GenBank/DDBJ whole genome shotgun (WGS) entry which is preliminary data.</text>
</comment>
<dbReference type="InterPro" id="IPR049551">
    <property type="entry name" value="PKS_DH_C"/>
</dbReference>
<dbReference type="InterPro" id="IPR006162">
    <property type="entry name" value="Ppantetheine_attach_site"/>
</dbReference>
<dbReference type="InterPro" id="IPR042104">
    <property type="entry name" value="PKS_dehydratase_sf"/>
</dbReference>
<dbReference type="SUPFAM" id="SSF47336">
    <property type="entry name" value="ACP-like"/>
    <property type="match status" value="5"/>
</dbReference>
<dbReference type="EMBL" id="BLVO01000016">
    <property type="protein sequence ID" value="GFM34917.1"/>
    <property type="molecule type" value="Genomic_DNA"/>
</dbReference>
<dbReference type="SUPFAM" id="SSF53901">
    <property type="entry name" value="Thiolase-like"/>
    <property type="match status" value="1"/>
</dbReference>
<evidence type="ECO:0000259" key="6">
    <source>
        <dbReference type="PROSITE" id="PS50075"/>
    </source>
</evidence>
<dbReference type="Gene3D" id="3.40.50.720">
    <property type="entry name" value="NAD(P)-binding Rossmann-like Domain"/>
    <property type="match status" value="1"/>
</dbReference>
<dbReference type="FunFam" id="3.40.50.980:FF:000002">
    <property type="entry name" value="Enterobactin synthetase component F"/>
    <property type="match status" value="1"/>
</dbReference>
<dbReference type="CDD" id="cd05930">
    <property type="entry name" value="A_NRPS"/>
    <property type="match status" value="2"/>
</dbReference>
<evidence type="ECO:0008006" key="10">
    <source>
        <dbReference type="Google" id="ProtNLM"/>
    </source>
</evidence>
<dbReference type="InterPro" id="IPR020806">
    <property type="entry name" value="PKS_PP-bd"/>
</dbReference>
<dbReference type="InterPro" id="IPR025110">
    <property type="entry name" value="AMP-bd_C"/>
</dbReference>
<dbReference type="FunFam" id="3.40.50.12780:FF:000012">
    <property type="entry name" value="Non-ribosomal peptide synthetase"/>
    <property type="match status" value="1"/>
</dbReference>
<keyword evidence="2" id="KW-0596">Phosphopantetheine</keyword>
<feature type="domain" description="Carrier" evidence="6">
    <location>
        <begin position="4940"/>
        <end position="5016"/>
    </location>
</feature>
<dbReference type="InterPro" id="IPR042099">
    <property type="entry name" value="ANL_N_sf"/>
</dbReference>
<dbReference type="CDD" id="cd19531">
    <property type="entry name" value="LCL_NRPS-like"/>
    <property type="match status" value="1"/>
</dbReference>
<dbReference type="Gene3D" id="3.10.129.110">
    <property type="entry name" value="Polyketide synthase dehydratase"/>
    <property type="match status" value="1"/>
</dbReference>
<dbReference type="Pfam" id="PF08659">
    <property type="entry name" value="KR"/>
    <property type="match status" value="1"/>
</dbReference>
<dbReference type="Pfam" id="PF14765">
    <property type="entry name" value="PS-DH"/>
    <property type="match status" value="1"/>
</dbReference>
<keyword evidence="3" id="KW-0597">Phosphoprotein</keyword>
<name>A0A7J0BMF6_9BACT</name>
<dbReference type="InterPro" id="IPR036736">
    <property type="entry name" value="ACP-like_sf"/>
</dbReference>
<dbReference type="PROSITE" id="PS50075">
    <property type="entry name" value="CARRIER"/>
    <property type="match status" value="5"/>
</dbReference>
<feature type="domain" description="Carrier" evidence="6">
    <location>
        <begin position="1421"/>
        <end position="1495"/>
    </location>
</feature>
<dbReference type="InterPro" id="IPR057326">
    <property type="entry name" value="KR_dom"/>
</dbReference>
<dbReference type="SMART" id="SM00823">
    <property type="entry name" value="PKS_PP"/>
    <property type="match status" value="3"/>
</dbReference>
<feature type="domain" description="Ketosynthase family 3 (KS3)" evidence="7">
    <location>
        <begin position="3586"/>
        <end position="4011"/>
    </location>
</feature>
<dbReference type="Gene3D" id="1.10.1240.100">
    <property type="match status" value="1"/>
</dbReference>
<dbReference type="Pfam" id="PF13193">
    <property type="entry name" value="AMP-binding_C"/>
    <property type="match status" value="1"/>
</dbReference>
<dbReference type="InterPro" id="IPR036291">
    <property type="entry name" value="NAD(P)-bd_dom_sf"/>
</dbReference>
<accession>A0A7J0BMF6</accession>
<reference evidence="8 9" key="1">
    <citation type="submission" date="2020-05" db="EMBL/GenBank/DDBJ databases">
        <title>Draft genome sequence of Desulfovibrio sp. strain HN2T.</title>
        <authorList>
            <person name="Ueno A."/>
            <person name="Tamazawa S."/>
            <person name="Tamamura S."/>
            <person name="Murakami T."/>
            <person name="Kiyama T."/>
            <person name="Inomata H."/>
            <person name="Amano Y."/>
            <person name="Miyakawa K."/>
            <person name="Tamaki H."/>
            <person name="Naganuma T."/>
            <person name="Kaneko K."/>
        </authorList>
    </citation>
    <scope>NUCLEOTIDE SEQUENCE [LARGE SCALE GENOMIC DNA]</scope>
    <source>
        <strain evidence="8 9">HN2</strain>
    </source>
</reference>
<dbReference type="Gene3D" id="3.40.47.10">
    <property type="match status" value="1"/>
</dbReference>
<evidence type="ECO:0000256" key="4">
    <source>
        <dbReference type="ARBA" id="ARBA00022679"/>
    </source>
</evidence>
<dbReference type="NCBIfam" id="TIGR01733">
    <property type="entry name" value="AA-adenyl-dom"/>
    <property type="match status" value="2"/>
</dbReference>
<dbReference type="PROSITE" id="PS00012">
    <property type="entry name" value="PHOSPHOPANTETHEINE"/>
    <property type="match status" value="3"/>
</dbReference>
<dbReference type="Pfam" id="PF00668">
    <property type="entry name" value="Condensation"/>
    <property type="match status" value="6"/>
</dbReference>
<feature type="region of interest" description="Disordered" evidence="5">
    <location>
        <begin position="1710"/>
        <end position="1740"/>
    </location>
</feature>
<dbReference type="InterPro" id="IPR001242">
    <property type="entry name" value="Condensation_dom"/>
</dbReference>
<dbReference type="FunFam" id="3.30.300.30:FF:000015">
    <property type="entry name" value="Nonribosomal peptide synthase SidD"/>
    <property type="match status" value="1"/>
</dbReference>
<dbReference type="InterPro" id="IPR023213">
    <property type="entry name" value="CAT-like_dom_sf"/>
</dbReference>
<dbReference type="GO" id="GO:0031177">
    <property type="term" value="F:phosphopantetheine binding"/>
    <property type="evidence" value="ECO:0007669"/>
    <property type="project" value="InterPro"/>
</dbReference>
<dbReference type="Pfam" id="PF00109">
    <property type="entry name" value="ketoacyl-synt"/>
    <property type="match status" value="1"/>
</dbReference>
<dbReference type="Pfam" id="PF02801">
    <property type="entry name" value="Ketoacyl-synt_C"/>
    <property type="match status" value="1"/>
</dbReference>
<dbReference type="InterPro" id="IPR020841">
    <property type="entry name" value="PKS_Beta-ketoAc_synthase_dom"/>
</dbReference>
<dbReference type="Gene3D" id="3.30.559.30">
    <property type="entry name" value="Nonribosomal peptide synthetase, condensation domain"/>
    <property type="match status" value="7"/>
</dbReference>
<dbReference type="InterPro" id="IPR014031">
    <property type="entry name" value="Ketoacyl_synth_C"/>
</dbReference>
<dbReference type="Gene3D" id="3.40.50.12780">
    <property type="entry name" value="N-terminal domain of ligase-like"/>
    <property type="match status" value="1"/>
</dbReference>
<evidence type="ECO:0000256" key="3">
    <source>
        <dbReference type="ARBA" id="ARBA00022553"/>
    </source>
</evidence>
<dbReference type="CDD" id="cd00833">
    <property type="entry name" value="PKS"/>
    <property type="match status" value="1"/>
</dbReference>
<dbReference type="PROSITE" id="PS52004">
    <property type="entry name" value="KS3_2"/>
    <property type="match status" value="1"/>
</dbReference>
<feature type="domain" description="Carrier" evidence="6">
    <location>
        <begin position="921"/>
        <end position="995"/>
    </location>
</feature>
<dbReference type="PROSITE" id="PS00455">
    <property type="entry name" value="AMP_BINDING"/>
    <property type="match status" value="1"/>
</dbReference>
<dbReference type="PANTHER" id="PTHR45527">
    <property type="entry name" value="NONRIBOSOMAL PEPTIDE SYNTHETASE"/>
    <property type="match status" value="1"/>
</dbReference>
<dbReference type="RefSeq" id="WP_174406565.1">
    <property type="nucleotide sequence ID" value="NZ_BLVO01000016.1"/>
</dbReference>
<dbReference type="Gene3D" id="3.30.559.10">
    <property type="entry name" value="Chloramphenicol acetyltransferase-like domain"/>
    <property type="match status" value="6"/>
</dbReference>
<proteinExistence type="predicted"/>
<keyword evidence="9" id="KW-1185">Reference proteome</keyword>
<sequence length="5638" mass="613260">MSCQASLSGYSEVVNLARFRVGCLASPDLLRQAVRFALRHTPLLNASIITHGAEPYFAAGTGLEPDVRFLDFSKHENPERAVKEYLTVFFEEPVDSDCLIRYALIHTGKNESTLAFKSSHIVMDGLGSFFHAAFLADIYHALAQGQEPDFGEPCAFDEVYRKECAHRESSRFEKDMAYWRAHLERLPEKRIFRARPGYPDMLGNTRFDKYAFSDETSSRIERYLADNSLTPNVYFTALHALVVSFMTGEKEIVIQTPVAYGERKVPARRQGSQIAMPPVLADLRKHETFGELCADIVAQNGQFYRHILTPYQLAMRELPHKNLSFVADTFTNFLPGTPKGSPSFPILEAFQWHSEKEPTLFGGMIMRETETGRFSITVRSCRNHFSRQDAERYVRRLELLTEQLAAGVEVPQLTYLLEEEARELAVWQRGERRDYAVATMHDLFDAVAGRFARHPAVRDEQGSVLAYADVQEYSRMCAAWLADNGVTPGDVVAVMAGRCINLPEIVLGILRCGAVYLPVDPKASEDRLSYILADAGAVFTVDPADLSYRTVPQAGSSPEMTWQAPAVSPESPAYLIYTSGSTGRPKGVVAPHAGFVNMIQGQMETFGITDVDRVLQFAPLIFDASLSEMFMALHAGACLYPVSDASRNEPWGLRQYMADNRISVVTFPPSYLHLFDREFFPGLRVLITAGEPPVAADALHHAATLDYFNAYGPTEACVCASMKRVAPDEPLPITSGRPIPNGTAYVLDAEGRALPAGMVGELWIGGAGVALGYHGNAELTGARFRPLPELGEPRAYATGDLALWSVQGEIVLVGRADDQVKIRGNRVELGEAAFLLERCPGVSQAAVLVVRDASDQPALAAFLVLHAGSTAETVVAWCRENLPAYMIPSFWHEVPAMPMTPTGKVDRNALKKQLKVSRADSAQQELDPQLRALCDQALGVACRPEVSFFDQGGNSLTAMGLLHAIRTTFTVDIAFRQFVTCDTLYALQTMVREAVPQGPTGGTDEAGLSSPQFRVWAYQQANYGSIDYNMPLILDIRGEQAAAFLDAFRQAVNGQELLCCTIAGDVDRPRFVRSGRSVPLHMTDFADAESAMRHFDGRIHIPFDLRAELPVRLEAARLPGNTFLLLVLMHHIVGDGESLELLQDNALRILHGETPAKGQLSTQVAFCRREEEYRRSDAHKADKAYWEGMSGETAALPFVRNRSGAMVGLPVPAALMEGLDGFARRTGTGVLAVFTSLVARFLCSRYGVDSLRIGIPVGLRETQEEFRTSGFFVNTVPLLIRSGRADEGSDIEAVVRDVAGQLRDGVARSRYCPIMPMPEVLVTQVHQEDRVEPGLSLRQKEPRLRASKFSASFILRTGVHAGVFLEHDMGSIPDGDSLLRQLLEAMAEYLADHLKDHLADHLKDQLADCQADHLAFNGNAGTPLSPVEALAGIWQEVLHSAPEAQSDFFRYGGDSIKAIQITGSLLRQGITGLAAADFLRTPNFGDLCALLERAGELATAGTVDSPDKVAYRQPQAGSLIPLLPIQHALVHGHPEHWKHYFMALPLALEAGVTREGIQAWLASLPERFESLRLAFSPDGARLLPVPQTVCLHEGFTPAADSLSLFRAMARAVFAGLDPEAGRTFGAALAEQDGERFLLLAGHHLVLDVISLDILRRDLLAHCQGGERAGERFGMATRAVEMDRLVAEGSFPSEEERLFWESVCDTPHGTLAGLLNGPDAGNTDDGRPPQGQDLGADRQGRGAGDRIYLTRSLSGFRSDYSQSPLSDILAALSCALHGQGQGQTQTQTQTRPVFVTLESHGRDALLPGFDASLSLGWFTALCPMPIVPSVSVHEARKGVQPWIKEHFTARNSNAYGYLRLKDPARFAVDARICLNYLGTVASGTGSKATTQMSLAVPGAISELLHPDFVPDSPLELSAYFDEAGTLHLGAYFSPCDLSQEWVDGLMGRMTEALASLPAYSPPVSAGVQARIGELCRCTPEEIEAIRLPDVCHEPMLYQALTPDQGSYTQQVSFHLRGDVQDFLLLSAWNRVVDRHESLRSLYPMPHAGEFYRVVMRHGRLGAEYHDLSHLPAPMAAESMARLLLEQRERGFDLAAGPLLRSQLFRLDADRVVVSWCFHHLLMDGWCIGILMHELLSEHARLAGRPIGRSAEALPPAVPLAEYGRWRTLFDEEAARAYWSSLLDGFVPLTGIAEGYSAQDAGEPETLERDIDASLTAALQEAAAAASITLPVLVQSVWALLLGVENGYRRDVVFGLVTSGRPAEVPGIDRAVGLFIQTLPLRVRWSEDAMFADVLADVKEQSLQQMRHGYLPLAEMGRNLLDHLMVFENYPFDPVLDGGRLEMLKVEGYEKIPYPLGISVIPGASLRFRFLYDPGSMSAERVQALQERLFAALQRVAASLEIPCGALEACIRDGAALPVSEKAAESFAGHAVSVQPVAEAPECGAGADIESVVMESYAAVLDCPIASAEEDFFLLGGNSLLAMRLLAQLSKQLSVKVSVGDILTFCTPRSLAAHIASVKDQEASVAARIPLLPERDVYPLSSSQQRMWFLQRLHEDGRVYLIPFAARLFAPVDRAVLQQALLLVEERHSALRLRVSADTPEQRFAASGSLQLEYHELPDAGACVQAARVVLPMAFGFDNPLVRVALYQSPEGTSVLAFCFHHIIFDGWSSEVFLRDLNRAYEAVMNGSTPAWEPLDIDYVSYAEWGATQESPDFAAMRQDLLPLPERLPLPLDMPRPAVQDYAGGVHVFALRPEQVQGLRRYVAEQGCTLFPALLALVKVFLFRHTGQPDIVIGCTAANREHDQVQNMIGLFVNTLAVRTMLDAQRDFTTLVHQEQAVLQRALAAQSYPFEKVIDVLGVERNLSRNPLFDVFVALEDASWAVYDRDPLRMEAVSVPHNTSKFDLSLYFRETAPDCFEVHLEYCTELFREDTIRAMGERLSVLLDDVLQRPAAPLHALAVMPERETALLAGFNATDEPFDTERDVDSCFREQVAKTPQAMAMRDHTGQALSYAQMDARVSALAAHLAAQGLGKGQYAGICFDRSVEMMLGVFAVMRLGAIYVPLSATLPQARLQSMFEDLGGCTVITAAHLSDRFEGCGQQVLVPDMASLPAAECAPQDIAPDSVAYTLFTSGSTGRPKGVQIEHRSLRNRLLWMQSRFPIGQGDVILQKTTISFDVSIWELFWWSWCGAELALLEPEGEKNPAKIVAAVAANRVTVLHFVPSMLRVFLDYLEANPKEVGRLASLRYVFTSGEALPADLAERWNALLQAELHNLYGPTEAAIDVTWYPCTGSITRAVPIGRPVSNTRLYVLDAQRRPVPPGVTGELYISGIQVARGYVNRPDLTERSFLSDPFFPGSRMYRTGDLGRWLADGNVEYLGRNDDQVKIRGFRIELGEVEAALNRCSGVSQAVVRVCRVGGYDALEAFVLPHAGAALTLGQLRTELAAMLPEYMQPSLFRLADVIPLSPSGKADRKAMQGRLLQSPADFVQADESPLHDAIRSLWHRVMPEVAVADPELGFFDAGGNSLLLVQLHALLEEHWPGVFSLAGLFADSSISKQAQRIEASRTEQDRVEQIRVRQVAPATTLADHHAPVAIIGMAVRVGDYEDAERFWEDLAGGVDKNIPLPERRQREVRQIFEAVGYAFDAAKLREAAYLADISSFDHRRFGLSPGDASMLDPKQRLFLEVAAQALDDAGYGGAALENRNVGTFVGASPYRLFQDAVTRAFPDQSEQIYLLNVPSNVVARLSYLKNWSGPAATVDTACSSVLKAVHDACQSLRSGESCVALAGGVHTIDLPVKSDTAFTIEAASGRTRTFDAAADGVGAGEGAAVFVLKLLDAAVRDNDAIHAVIAGSAVNQDGRSSSMAAPNPDAQAEVITLAARNAGVPLSAMSFFEAHGTATVLGDPVEVEGLTTAFARAGVRPEPKALIGSVKGNIGHLDAAAGAAGLAKAVLSLRKGLVPPQPHFASPNPHIDFDAAPVRVARSLEPLAPYGRPWHCGVSSFGLSGVNTHIVLREYGGHGEDEEHAPQPETPGMWYCVPLSAGSEAGLRAYCRNLRDALVRNGQVSLHAVAATLVAGREHLNVRAAFVVDSVAALVEQLGGDIRPVHCGRERQSGVQIVGFAGQAAAETIAQAYLQGATPLWPEDVPLHRVHLPATPFDRTSLWPRFADTVLSAPVETPDGMAYSVAIDRADFWPVAEHRLQGIPTLVGMGMAELAGKALGSSSLVMEDLRWKRLVTHEEGSRATLFVKPQGAGFALSLRHGRNGEWDTAVSATAYIGAAPASVLDVAALRSFMHEQAPEGGAAPVTIGRRWHCREELLVSEDGSALLARLSLPEEFRHDMYTYKWHPAMMDIAASLALHGAPGFIPAQCGQMRLHKPLPAVVCAYVRITERLSGMITADCTITDSAGVVLVEMRGLVFMSPHLPLHMSGELSGEVLGEIPAEIPAAAAQSRPRPEPELYELGWQRVRPEPAFPPAQGRLLVLDAIGCAVAGIDGDKAVARYSALRDSLVAAADSVQAFPQEREAQQSLAATIVHDGVDRIVCLLPDDACAWSFGSLMREVARAGLRRPVHITAVGNGALAPCTDFTDCTDDPDRMCVAGGHPATPEHALALGLLLSLKQEEPLIGTAYAELESSRPESVAAFMASLGHMDGAYRVSADGDILVGRLERAGVPSSGCSVPEGCIVPECRIASDGCVVITGGLGGMGLTLAEQITSQTGAQVVLLHRGTASASGLPYATYQCDVTDAGQLAETFGCIRREIGPVQGIIHAAGVAGDGFLVTKERDAYEAVLAPKVTGTWNLHHETLQDNLRFFVLASSRTSLVGAPGQCDYTGANAFLNSFAAYRRQLNLPALALCWNTWSGVGMAARLHSASDGHTLAPEQAFGVLERALACSSGLAVVAMSDEDVASYRLASWSAEHELPAGGIASAEQHAVQSAGADTAPVVAGAHAEAELLAIFKDCLGYDAELSREDDFFDLGGDSISGTRIVSRVDKAFGIKASVIDLLESDTLGDFMDRVLAELKKAAGTEPAKAPAQVGPVPAPVREKYPVGREQLSILYADLLGDSHLGYNLPAFLKLPDNLDKKRLEEAIATLIERHEVLRTSFCDFETEHPQMVVHAFDGFTLEESHIPDLSRKDAFITPFDLKRERGFRVRLLVVGGRENILFYDIHHALADGRTISLINTELFRLYHGKELAPVTLQQKDMAWYQFTQDNSADREYWLSLFSSGIPRLDLPADFPRPPVHTNRGGMHEFALSPELVSGIRALARREGATNYHIVLTAWALLAHMYAKTDDVVIAITVDSRGEHLNTAGMLASLLPLRFAVDSGGTLNQLLAESRRVSNDGLRHSAYILNNLLTDLHPPVSPGRSLLSEVILSYMNFEFASGEAELFEALRFTKGASKTDLSIFASDTGEIISFALEYYADLFRHETVVRMGHNLVRILEAMVACGSDEPVVAAVALEPLPAAAVGVAAGVDGSGTPPVQRPLSPELHAAVKAYAARHGEPVSMVVLATFGALLSRVTGQERFVLEVGQPEPCMVSFVVMEDTEFAELLAAIGTHLRSGGSPQVHEQSSLRIGFVACNGNAPASGMCAGEQRYDLFCTVHEGADAMTLCFEYDAQKLAAETVQDWLGYFTLFLEGITMENA</sequence>
<keyword evidence="4" id="KW-0808">Transferase</keyword>
<dbReference type="SMART" id="SM00825">
    <property type="entry name" value="PKS_KS"/>
    <property type="match status" value="1"/>
</dbReference>
<dbReference type="SUPFAM" id="SSF51735">
    <property type="entry name" value="NAD(P)-binding Rossmann-fold domains"/>
    <property type="match status" value="1"/>
</dbReference>
<feature type="domain" description="Carrier" evidence="6">
    <location>
        <begin position="3486"/>
        <end position="3562"/>
    </location>
</feature>
<protein>
    <recommendedName>
        <fullName evidence="10">Malonyl CoA-acyl carrier protein transacylase</fullName>
    </recommendedName>
</protein>
<dbReference type="InterPro" id="IPR013968">
    <property type="entry name" value="PKS_KR"/>
</dbReference>
<dbReference type="FunFam" id="2.30.38.10:FF:000001">
    <property type="entry name" value="Non-ribosomal peptide synthetase PvdI"/>
    <property type="match status" value="1"/>
</dbReference>
<evidence type="ECO:0000313" key="9">
    <source>
        <dbReference type="Proteomes" id="UP000503840"/>
    </source>
</evidence>
<dbReference type="InterPro" id="IPR000873">
    <property type="entry name" value="AMP-dep_synth/lig_dom"/>
</dbReference>
<dbReference type="InterPro" id="IPR020845">
    <property type="entry name" value="AMP-binding_CS"/>
</dbReference>
<dbReference type="InterPro" id="IPR045851">
    <property type="entry name" value="AMP-bd_C_sf"/>
</dbReference>
<dbReference type="Proteomes" id="UP000503840">
    <property type="component" value="Unassembled WGS sequence"/>
</dbReference>
<dbReference type="Pfam" id="PF22621">
    <property type="entry name" value="CurL-like_PKS_C"/>
    <property type="match status" value="1"/>
</dbReference>
<dbReference type="SUPFAM" id="SSF56801">
    <property type="entry name" value="Acetyl-CoA synthetase-like"/>
    <property type="match status" value="2"/>
</dbReference>
<dbReference type="Pfam" id="PF00550">
    <property type="entry name" value="PP-binding"/>
    <property type="match status" value="4"/>
</dbReference>
<dbReference type="GO" id="GO:0005737">
    <property type="term" value="C:cytoplasm"/>
    <property type="evidence" value="ECO:0007669"/>
    <property type="project" value="TreeGrafter"/>
</dbReference>
<dbReference type="Gene3D" id="3.30.300.30">
    <property type="match status" value="2"/>
</dbReference>
<dbReference type="PANTHER" id="PTHR45527:SF1">
    <property type="entry name" value="FATTY ACID SYNTHASE"/>
    <property type="match status" value="1"/>
</dbReference>
<evidence type="ECO:0000256" key="1">
    <source>
        <dbReference type="ARBA" id="ARBA00001957"/>
    </source>
</evidence>
<evidence type="ECO:0000313" key="8">
    <source>
        <dbReference type="EMBL" id="GFM34917.1"/>
    </source>
</evidence>
<dbReference type="Gene3D" id="2.30.38.10">
    <property type="entry name" value="Luciferase, Domain 3"/>
    <property type="match status" value="1"/>
</dbReference>
<dbReference type="GO" id="GO:0044550">
    <property type="term" value="P:secondary metabolite biosynthetic process"/>
    <property type="evidence" value="ECO:0007669"/>
    <property type="project" value="TreeGrafter"/>
</dbReference>
<evidence type="ECO:0000256" key="5">
    <source>
        <dbReference type="SAM" id="MobiDB-lite"/>
    </source>
</evidence>